<evidence type="ECO:0000256" key="14">
    <source>
        <dbReference type="ARBA" id="ARBA00023136"/>
    </source>
</evidence>
<dbReference type="GO" id="GO:0006488">
    <property type="term" value="P:dolichol-linked oligosaccharide biosynthetic process"/>
    <property type="evidence" value="ECO:0007669"/>
    <property type="project" value="InterPro"/>
</dbReference>
<evidence type="ECO:0000256" key="2">
    <source>
        <dbReference type="ARBA" id="ARBA00004477"/>
    </source>
</evidence>
<evidence type="ECO:0000256" key="7">
    <source>
        <dbReference type="ARBA" id="ARBA00022676"/>
    </source>
</evidence>
<keyword evidence="12" id="KW-0460">Magnesium</keyword>
<protein>
    <recommendedName>
        <fullName evidence="6">UDP-N-acetylglucosamine--dolichyl-phosphate N-acetylglucosaminephosphotransferase</fullName>
        <ecNumber evidence="5">2.7.8.15</ecNumber>
    </recommendedName>
    <alternativeName>
        <fullName evidence="15">GlcNAc-1-P transferase</fullName>
    </alternativeName>
    <alternativeName>
        <fullName evidence="16">N-acetylglucosamine-1-phosphate transferase</fullName>
    </alternativeName>
</protein>
<keyword evidence="14 19" id="KW-0472">Membrane</keyword>
<dbReference type="CDD" id="cd06855">
    <property type="entry name" value="GT_GPT_euk"/>
    <property type="match status" value="1"/>
</dbReference>
<comment type="subcellular location">
    <subcellularLocation>
        <location evidence="2">Endoplasmic reticulum membrane</location>
        <topology evidence="2">Multi-pass membrane protein</topology>
    </subcellularLocation>
</comment>
<feature type="signal peptide" evidence="20">
    <location>
        <begin position="1"/>
        <end position="20"/>
    </location>
</feature>
<feature type="transmembrane region" description="Helical" evidence="19">
    <location>
        <begin position="203"/>
        <end position="224"/>
    </location>
</feature>
<dbReference type="InterPro" id="IPR033895">
    <property type="entry name" value="GPT"/>
</dbReference>
<evidence type="ECO:0000256" key="10">
    <source>
        <dbReference type="ARBA" id="ARBA00022723"/>
    </source>
</evidence>
<keyword evidence="8" id="KW-0808">Transferase</keyword>
<gene>
    <name evidence="21" type="ORF">TrVE_jg1748</name>
</gene>
<evidence type="ECO:0000256" key="6">
    <source>
        <dbReference type="ARBA" id="ARBA00017659"/>
    </source>
</evidence>
<keyword evidence="10" id="KW-0479">Metal-binding</keyword>
<comment type="caution">
    <text evidence="21">The sequence shown here is derived from an EMBL/GenBank/DDBJ whole genome shotgun (WGS) entry which is preliminary data.</text>
</comment>
<evidence type="ECO:0000256" key="20">
    <source>
        <dbReference type="SAM" id="SignalP"/>
    </source>
</evidence>
<evidence type="ECO:0000256" key="9">
    <source>
        <dbReference type="ARBA" id="ARBA00022692"/>
    </source>
</evidence>
<feature type="transmembrane region" description="Helical" evidence="19">
    <location>
        <begin position="381"/>
        <end position="403"/>
    </location>
</feature>
<evidence type="ECO:0000256" key="4">
    <source>
        <dbReference type="ARBA" id="ARBA00009317"/>
    </source>
</evidence>
<proteinExistence type="inferred from homology"/>
<dbReference type="AlphaFoldDB" id="A0A9W7CFV6"/>
<comment type="pathway">
    <text evidence="3">Protein modification; protein glycosylation.</text>
</comment>
<dbReference type="InterPro" id="IPR000715">
    <property type="entry name" value="Glycosyl_transferase_4"/>
</dbReference>
<evidence type="ECO:0000256" key="5">
    <source>
        <dbReference type="ARBA" id="ARBA00013225"/>
    </source>
</evidence>
<evidence type="ECO:0000256" key="3">
    <source>
        <dbReference type="ARBA" id="ARBA00004922"/>
    </source>
</evidence>
<evidence type="ECO:0000256" key="11">
    <source>
        <dbReference type="ARBA" id="ARBA00022824"/>
    </source>
</evidence>
<keyword evidence="7" id="KW-0328">Glycosyltransferase</keyword>
<dbReference type="GO" id="GO:0005789">
    <property type="term" value="C:endoplasmic reticulum membrane"/>
    <property type="evidence" value="ECO:0007669"/>
    <property type="project" value="UniProtKB-SubCell"/>
</dbReference>
<feature type="transmembrane region" description="Helical" evidence="19">
    <location>
        <begin position="34"/>
        <end position="57"/>
    </location>
</feature>
<comment type="catalytic activity">
    <reaction evidence="18">
        <text>a di-trans,poly-cis-dolichyl phosphate + UDP-N-acetyl-alpha-D-glucosamine = an N-acetyl-alpha-D-glucosaminyl-diphospho-di-trans,poly-cis-dolichol + UMP</text>
        <dbReference type="Rhea" id="RHEA:13289"/>
        <dbReference type="Rhea" id="RHEA-COMP:19498"/>
        <dbReference type="Rhea" id="RHEA-COMP:19507"/>
        <dbReference type="ChEBI" id="CHEBI:57683"/>
        <dbReference type="ChEBI" id="CHEBI:57705"/>
        <dbReference type="ChEBI" id="CHEBI:57865"/>
        <dbReference type="ChEBI" id="CHEBI:58427"/>
        <dbReference type="EC" id="2.7.8.15"/>
    </reaction>
    <physiologicalReaction direction="left-to-right" evidence="18">
        <dbReference type="Rhea" id="RHEA:13290"/>
    </physiologicalReaction>
</comment>
<keyword evidence="22" id="KW-1185">Reference proteome</keyword>
<feature type="transmembrane region" description="Helical" evidence="19">
    <location>
        <begin position="108"/>
        <end position="128"/>
    </location>
</feature>
<dbReference type="PANTHER" id="PTHR10571:SF0">
    <property type="entry name" value="UDP-N-ACETYLGLUCOSAMINE--DOLICHYL-PHOSPHATE N-ACETYLGLUCOSAMINEPHOSPHOTRANSFERASE"/>
    <property type="match status" value="1"/>
</dbReference>
<evidence type="ECO:0000256" key="17">
    <source>
        <dbReference type="ARBA" id="ARBA00044717"/>
    </source>
</evidence>
<dbReference type="GO" id="GO:0016757">
    <property type="term" value="F:glycosyltransferase activity"/>
    <property type="evidence" value="ECO:0007669"/>
    <property type="project" value="UniProtKB-KW"/>
</dbReference>
<dbReference type="PANTHER" id="PTHR10571">
    <property type="entry name" value="UDP-N-ACETYLGLUCOSAMINE--DOLICHYL-PHOSPHATE N-ACETYLGLUCOSAMINEPHOSPHOTRANSFERASE"/>
    <property type="match status" value="1"/>
</dbReference>
<organism evidence="21 22">
    <name type="scientific">Triparma verrucosa</name>
    <dbReference type="NCBI Taxonomy" id="1606542"/>
    <lineage>
        <taxon>Eukaryota</taxon>
        <taxon>Sar</taxon>
        <taxon>Stramenopiles</taxon>
        <taxon>Ochrophyta</taxon>
        <taxon>Bolidophyceae</taxon>
        <taxon>Parmales</taxon>
        <taxon>Triparmaceae</taxon>
        <taxon>Triparma</taxon>
    </lineage>
</organism>
<name>A0A9W7CFV6_9STRA</name>
<evidence type="ECO:0000256" key="1">
    <source>
        <dbReference type="ARBA" id="ARBA00001946"/>
    </source>
</evidence>
<sequence>MRPLLLLLHLLTLLPLVAYAVTSSPPSLLKASLILLPSTFAYLLTYFSIPFISNFLLKANMYGLDIGKRGTPTEHDKVPEALGIVPGTVWILLLCLSLPLLISTHPSLTLPLLSSLFTVLFMLFLGFTDDVLEWPWRVKLLLPAISSIPLISVYEGSTSILCPNQLTWIFWTPAGGLTNFSTAVSNFITAYPNSPTNLIDIKYFYYLYMSLLSIFTTNSINIYAGINGLEVGQSCVIAGSILTHNVWSLGKGVNVEGSWFSVALLGPFLASSLALCCYNWYPAKVFVGDTYCYFSGVIFAVVGIHGHFSKTLLLFLMPQVLNFLISIPQLFKIVPCPRHRLPRYVKETGLMTVSRREDGGMNLTLINVVLKVCGDMKEEHLTMVLLMVQVGFSGLGFAIRYGGGSSLFFNEEL</sequence>
<feature type="transmembrane region" description="Helical" evidence="19">
    <location>
        <begin position="140"/>
        <end position="156"/>
    </location>
</feature>
<dbReference type="Pfam" id="PF00953">
    <property type="entry name" value="Glycos_transf_4"/>
    <property type="match status" value="1"/>
</dbReference>
<feature type="transmembrane region" description="Helical" evidence="19">
    <location>
        <begin position="290"/>
        <end position="308"/>
    </location>
</feature>
<keyword evidence="11" id="KW-0256">Endoplasmic reticulum</keyword>
<evidence type="ECO:0000313" key="21">
    <source>
        <dbReference type="EMBL" id="GMI07527.1"/>
    </source>
</evidence>
<evidence type="ECO:0000313" key="22">
    <source>
        <dbReference type="Proteomes" id="UP001165160"/>
    </source>
</evidence>
<feature type="transmembrane region" description="Helical" evidence="19">
    <location>
        <begin position="258"/>
        <end position="278"/>
    </location>
</feature>
<keyword evidence="9 19" id="KW-0812">Transmembrane</keyword>
<feature type="chain" id="PRO_5040735192" description="UDP-N-acetylglucosamine--dolichyl-phosphate N-acetylglucosaminephosphotransferase" evidence="20">
    <location>
        <begin position="21"/>
        <end position="413"/>
    </location>
</feature>
<dbReference type="GO" id="GO:0003975">
    <property type="term" value="F:UDP-N-acetylglucosamine-dolichyl-phosphate N-acetylglucosaminephosphotransferase activity"/>
    <property type="evidence" value="ECO:0007669"/>
    <property type="project" value="UniProtKB-EC"/>
</dbReference>
<comment type="cofactor">
    <cofactor evidence="1">
        <name>Mg(2+)</name>
        <dbReference type="ChEBI" id="CHEBI:18420"/>
    </cofactor>
</comment>
<comment type="function">
    <text evidence="17">UDP-N-acetylglucosamine--dolichyl-phosphate N-acetylglucosaminephosphotransferase that operates in the biosynthetic pathway of dolichol-linked oligosaccharides, the glycan precursors employed in protein asparagine (N)-glycosylation. The assembly of dolichol-linked oligosaccharides begins on the cytosolic side of the endoplasmic reticulum membrane and finishes in its lumen. The sequential addition of sugars to dolichol pyrophosphate produces dolichol-linked oligosaccharides containing fourteen sugars, including two GlcNAcs, nine mannoses and three glucoses. Once assembled, the oligosaccharide is transferred from the lipid to nascent proteins by oligosaccharyltransferases. Catalyzes the initial step of dolichol-linked oligosaccharide biosynthesis, transfering GlcNAc-1-P from cytosolic UDP-GlcNAc onto the carrier lipid dolichyl phosphate (P-dolichol), yielding GlcNAc-P-P-dolichol embedded in the cytoplasmic leaflet of the endoplasmic reticulum membrane.</text>
</comment>
<keyword evidence="13 19" id="KW-1133">Transmembrane helix</keyword>
<dbReference type="EMBL" id="BRXX01000366">
    <property type="protein sequence ID" value="GMI07527.1"/>
    <property type="molecule type" value="Genomic_DNA"/>
</dbReference>
<evidence type="ECO:0000256" key="16">
    <source>
        <dbReference type="ARBA" id="ARBA00033238"/>
    </source>
</evidence>
<keyword evidence="20" id="KW-0732">Signal</keyword>
<comment type="similarity">
    <text evidence="4">Belongs to the glycosyltransferase 4 family.</text>
</comment>
<feature type="transmembrane region" description="Helical" evidence="19">
    <location>
        <begin position="78"/>
        <end position="102"/>
    </location>
</feature>
<dbReference type="GO" id="GO:0046872">
    <property type="term" value="F:metal ion binding"/>
    <property type="evidence" value="ECO:0007669"/>
    <property type="project" value="UniProtKB-KW"/>
</dbReference>
<feature type="transmembrane region" description="Helical" evidence="19">
    <location>
        <begin position="314"/>
        <end position="334"/>
    </location>
</feature>
<dbReference type="Proteomes" id="UP001165160">
    <property type="component" value="Unassembled WGS sequence"/>
</dbReference>
<reference evidence="22" key="1">
    <citation type="journal article" date="2023" name="Commun. Biol.">
        <title>Genome analysis of Parmales, the sister group of diatoms, reveals the evolutionary specialization of diatoms from phago-mixotrophs to photoautotrophs.</title>
        <authorList>
            <person name="Ban H."/>
            <person name="Sato S."/>
            <person name="Yoshikawa S."/>
            <person name="Yamada K."/>
            <person name="Nakamura Y."/>
            <person name="Ichinomiya M."/>
            <person name="Sato N."/>
            <person name="Blanc-Mathieu R."/>
            <person name="Endo H."/>
            <person name="Kuwata A."/>
            <person name="Ogata H."/>
        </authorList>
    </citation>
    <scope>NUCLEOTIDE SEQUENCE [LARGE SCALE GENOMIC DNA]</scope>
    <source>
        <strain evidence="22">NIES 3699</strain>
    </source>
</reference>
<evidence type="ECO:0000256" key="8">
    <source>
        <dbReference type="ARBA" id="ARBA00022679"/>
    </source>
</evidence>
<evidence type="ECO:0000256" key="15">
    <source>
        <dbReference type="ARBA" id="ARBA00029567"/>
    </source>
</evidence>
<feature type="transmembrane region" description="Helical" evidence="19">
    <location>
        <begin position="168"/>
        <end position="191"/>
    </location>
</feature>
<evidence type="ECO:0000256" key="19">
    <source>
        <dbReference type="SAM" id="Phobius"/>
    </source>
</evidence>
<evidence type="ECO:0000256" key="18">
    <source>
        <dbReference type="ARBA" id="ARBA00045078"/>
    </source>
</evidence>
<dbReference type="EC" id="2.7.8.15" evidence="5"/>
<accession>A0A9W7CFV6</accession>
<evidence type="ECO:0000256" key="13">
    <source>
        <dbReference type="ARBA" id="ARBA00022989"/>
    </source>
</evidence>
<evidence type="ECO:0000256" key="12">
    <source>
        <dbReference type="ARBA" id="ARBA00022842"/>
    </source>
</evidence>